<keyword evidence="3" id="KW-0560">Oxidoreductase</keyword>
<dbReference type="AlphaFoldDB" id="A0A6B0YMM6"/>
<keyword evidence="4" id="KW-0503">Monooxygenase</keyword>
<evidence type="ECO:0000313" key="6">
    <source>
        <dbReference type="EMBL" id="MXY92283.1"/>
    </source>
</evidence>
<dbReference type="EMBL" id="VXRG01000026">
    <property type="protein sequence ID" value="MXY92283.1"/>
    <property type="molecule type" value="Genomic_DNA"/>
</dbReference>
<dbReference type="PANTHER" id="PTHR30137:SF16">
    <property type="entry name" value="BLL0895 PROTEIN"/>
    <property type="match status" value="1"/>
</dbReference>
<feature type="domain" description="Luciferase-like" evidence="5">
    <location>
        <begin position="1"/>
        <end position="319"/>
    </location>
</feature>
<dbReference type="InterPro" id="IPR036661">
    <property type="entry name" value="Luciferase-like_sf"/>
</dbReference>
<comment type="caution">
    <text evidence="6">The sequence shown here is derived from an EMBL/GenBank/DDBJ whole genome shotgun (WGS) entry which is preliminary data.</text>
</comment>
<dbReference type="PANTHER" id="PTHR30137">
    <property type="entry name" value="LUCIFERASE-LIKE MONOOXYGENASE"/>
    <property type="match status" value="1"/>
</dbReference>
<comment type="similarity">
    <text evidence="1">Belongs to the bacterial luciferase oxidoreductase family.</text>
</comment>
<dbReference type="GO" id="GO:0005829">
    <property type="term" value="C:cytosol"/>
    <property type="evidence" value="ECO:0007669"/>
    <property type="project" value="TreeGrafter"/>
</dbReference>
<evidence type="ECO:0000256" key="2">
    <source>
        <dbReference type="ARBA" id="ARBA00022630"/>
    </source>
</evidence>
<evidence type="ECO:0000256" key="3">
    <source>
        <dbReference type="ARBA" id="ARBA00023002"/>
    </source>
</evidence>
<dbReference type="Gene3D" id="3.20.20.30">
    <property type="entry name" value="Luciferase-like domain"/>
    <property type="match status" value="1"/>
</dbReference>
<dbReference type="GO" id="GO:0004497">
    <property type="term" value="F:monooxygenase activity"/>
    <property type="evidence" value="ECO:0007669"/>
    <property type="project" value="UniProtKB-KW"/>
</dbReference>
<accession>A0A6B0YMM6</accession>
<protein>
    <submittedName>
        <fullName evidence="6">LLM class flavin-dependent oxidoreductase</fullName>
    </submittedName>
</protein>
<dbReference type="InterPro" id="IPR050766">
    <property type="entry name" value="Bact_Lucif_Oxidored"/>
</dbReference>
<name>A0A6B0YMM6_9CHLR</name>
<evidence type="ECO:0000256" key="4">
    <source>
        <dbReference type="ARBA" id="ARBA00023033"/>
    </source>
</evidence>
<reference evidence="6" key="1">
    <citation type="submission" date="2019-09" db="EMBL/GenBank/DDBJ databases">
        <title>Characterisation of the sponge microbiome using genome-centric metagenomics.</title>
        <authorList>
            <person name="Engelberts J.P."/>
            <person name="Robbins S.J."/>
            <person name="De Goeij J.M."/>
            <person name="Aranda M."/>
            <person name="Bell S.C."/>
            <person name="Webster N.S."/>
        </authorList>
    </citation>
    <scope>NUCLEOTIDE SEQUENCE</scope>
    <source>
        <strain evidence="6">SB0664_bin_27</strain>
    </source>
</reference>
<dbReference type="SUPFAM" id="SSF51679">
    <property type="entry name" value="Bacterial luciferase-like"/>
    <property type="match status" value="1"/>
</dbReference>
<keyword evidence="2" id="KW-0285">Flavoprotein</keyword>
<evidence type="ECO:0000259" key="5">
    <source>
        <dbReference type="Pfam" id="PF00296"/>
    </source>
</evidence>
<organism evidence="6">
    <name type="scientific">Caldilineaceae bacterium SB0664_bin_27</name>
    <dbReference type="NCBI Taxonomy" id="2605260"/>
    <lineage>
        <taxon>Bacteria</taxon>
        <taxon>Bacillati</taxon>
        <taxon>Chloroflexota</taxon>
        <taxon>Caldilineae</taxon>
        <taxon>Caldilineales</taxon>
        <taxon>Caldilineaceae</taxon>
    </lineage>
</organism>
<gene>
    <name evidence="6" type="ORF">F4Y42_02420</name>
</gene>
<evidence type="ECO:0000256" key="1">
    <source>
        <dbReference type="ARBA" id="ARBA00010426"/>
    </source>
</evidence>
<sequence length="355" mass="39853">MELGYFLMPVHPPEKDFTQSLEEDLELIERAEGLGYSEAWIGQHHSVKWEPMPSNDVFIANAMARTSTIKFGTGVTIAPFHHPVNVAVRMSMLDHLSRGRLMCGFGQTGIPTDLSLFDLPADPRTLGLMTVESINMVLKLWTEDAPYDFKGDYWHIHIDETRPDIGLGEILRPYQKPHPPVAMAVLKGTSMAARMAGQRGFFPVSTNLVPTSTLAEHWETFCAGAREAGRETPDRSIWRVARNIFVGESKEEAFDFALNSAFGRSFAYLIDLIGPGRLDGWKEDPDMPDEEVTAEYAVRRLAIVGDVDECIRRLQEIQKVTGGFGTLLAIGHDWDDKPRWLRSMELLKNEVVPAL</sequence>
<dbReference type="GO" id="GO:0016705">
    <property type="term" value="F:oxidoreductase activity, acting on paired donors, with incorporation or reduction of molecular oxygen"/>
    <property type="evidence" value="ECO:0007669"/>
    <property type="project" value="InterPro"/>
</dbReference>
<dbReference type="Pfam" id="PF00296">
    <property type="entry name" value="Bac_luciferase"/>
    <property type="match status" value="1"/>
</dbReference>
<proteinExistence type="inferred from homology"/>
<dbReference type="InterPro" id="IPR011251">
    <property type="entry name" value="Luciferase-like_dom"/>
</dbReference>